<organism evidence="3 4">
    <name type="scientific">Pseudomassariella vexata</name>
    <dbReference type="NCBI Taxonomy" id="1141098"/>
    <lineage>
        <taxon>Eukaryota</taxon>
        <taxon>Fungi</taxon>
        <taxon>Dikarya</taxon>
        <taxon>Ascomycota</taxon>
        <taxon>Pezizomycotina</taxon>
        <taxon>Sordariomycetes</taxon>
        <taxon>Xylariomycetidae</taxon>
        <taxon>Amphisphaeriales</taxon>
        <taxon>Pseudomassariaceae</taxon>
        <taxon>Pseudomassariella</taxon>
    </lineage>
</organism>
<dbReference type="PANTHER" id="PTHR33365:SF7">
    <property type="entry name" value="TAT PATHWAY SIGNAL SEQUENCE"/>
    <property type="match status" value="1"/>
</dbReference>
<evidence type="ECO:0000313" key="4">
    <source>
        <dbReference type="Proteomes" id="UP000193689"/>
    </source>
</evidence>
<dbReference type="PANTHER" id="PTHR33365">
    <property type="entry name" value="YALI0B05434P"/>
    <property type="match status" value="1"/>
</dbReference>
<dbReference type="Proteomes" id="UP000193689">
    <property type="component" value="Unassembled WGS sequence"/>
</dbReference>
<protein>
    <recommendedName>
        <fullName evidence="5">Tat pathway signal sequence</fullName>
    </recommendedName>
</protein>
<dbReference type="OrthoDB" id="3687641at2759"/>
<keyword evidence="2" id="KW-1133">Transmembrane helix</keyword>
<dbReference type="GO" id="GO:0043386">
    <property type="term" value="P:mycotoxin biosynthetic process"/>
    <property type="evidence" value="ECO:0007669"/>
    <property type="project" value="InterPro"/>
</dbReference>
<sequence>MSLMVAKHQYRPVDSSDEGVDVELTTSHPDCELAWRRRFYILLVSSLSVISLLIAGFEYRLNAFSYPSPKPGAKIPYSPAPVTYVNKWLKGDPDTPKFIGQPRPEMDQAWHDLLSATAIRLSEEELVLANNATSIRHKDGGYVGGLGISHSLHCVKRIKQYMHPEYYYEGEQAWDELFLHADHCLESLRQEVMCSADVSVYTLKWTPHSRYKPSVKVPQPHACVDWEALHEWMAGRAASLDDVVGPPESLYEGIETNSDHPHN</sequence>
<dbReference type="RefSeq" id="XP_040710441.1">
    <property type="nucleotide sequence ID" value="XM_040861380.1"/>
</dbReference>
<feature type="transmembrane region" description="Helical" evidence="2">
    <location>
        <begin position="39"/>
        <end position="57"/>
    </location>
</feature>
<dbReference type="STRING" id="1141098.A0A1Y2DCY6"/>
<accession>A0A1Y2DCY6</accession>
<evidence type="ECO:0008006" key="5">
    <source>
        <dbReference type="Google" id="ProtNLM"/>
    </source>
</evidence>
<reference evidence="3 4" key="1">
    <citation type="submission" date="2016-07" db="EMBL/GenBank/DDBJ databases">
        <title>Pervasive Adenine N6-methylation of Active Genes in Fungi.</title>
        <authorList>
            <consortium name="DOE Joint Genome Institute"/>
            <person name="Mondo S.J."/>
            <person name="Dannebaum R.O."/>
            <person name="Kuo R.C."/>
            <person name="Labutti K."/>
            <person name="Haridas S."/>
            <person name="Kuo A."/>
            <person name="Salamov A."/>
            <person name="Ahrendt S.R."/>
            <person name="Lipzen A."/>
            <person name="Sullivan W."/>
            <person name="Andreopoulos W.B."/>
            <person name="Clum A."/>
            <person name="Lindquist E."/>
            <person name="Daum C."/>
            <person name="Ramamoorthy G.K."/>
            <person name="Gryganskyi A."/>
            <person name="Culley D."/>
            <person name="Magnuson J.K."/>
            <person name="James T.Y."/>
            <person name="O'Malley M.A."/>
            <person name="Stajich J.E."/>
            <person name="Spatafora J.W."/>
            <person name="Visel A."/>
            <person name="Grigoriev I.V."/>
        </authorList>
    </citation>
    <scope>NUCLEOTIDE SEQUENCE [LARGE SCALE GENOMIC DNA]</scope>
    <source>
        <strain evidence="3 4">CBS 129021</strain>
    </source>
</reference>
<evidence type="ECO:0000256" key="2">
    <source>
        <dbReference type="SAM" id="Phobius"/>
    </source>
</evidence>
<comment type="similarity">
    <text evidence="1">Belongs to the ustYa family.</text>
</comment>
<comment type="caution">
    <text evidence="3">The sequence shown here is derived from an EMBL/GenBank/DDBJ whole genome shotgun (WGS) entry which is preliminary data.</text>
</comment>
<name>A0A1Y2DCY6_9PEZI</name>
<dbReference type="AlphaFoldDB" id="A0A1Y2DCY6"/>
<keyword evidence="2" id="KW-0472">Membrane</keyword>
<dbReference type="Pfam" id="PF11807">
    <property type="entry name" value="UstYa"/>
    <property type="match status" value="1"/>
</dbReference>
<dbReference type="GeneID" id="63777592"/>
<dbReference type="InParanoid" id="A0A1Y2DCY6"/>
<dbReference type="EMBL" id="MCFJ01000021">
    <property type="protein sequence ID" value="ORY56974.1"/>
    <property type="molecule type" value="Genomic_DNA"/>
</dbReference>
<dbReference type="InterPro" id="IPR021765">
    <property type="entry name" value="UstYa-like"/>
</dbReference>
<gene>
    <name evidence="3" type="ORF">BCR38DRAFT_450468</name>
</gene>
<proteinExistence type="inferred from homology"/>
<evidence type="ECO:0000313" key="3">
    <source>
        <dbReference type="EMBL" id="ORY56974.1"/>
    </source>
</evidence>
<evidence type="ECO:0000256" key="1">
    <source>
        <dbReference type="ARBA" id="ARBA00035112"/>
    </source>
</evidence>
<keyword evidence="2" id="KW-0812">Transmembrane</keyword>
<keyword evidence="4" id="KW-1185">Reference proteome</keyword>